<comment type="similarity">
    <text evidence="1">Belongs to the glutathione peroxidase family.</text>
</comment>
<keyword evidence="2" id="KW-0575">Peroxidase</keyword>
<dbReference type="GO" id="GO:0006979">
    <property type="term" value="P:response to oxidative stress"/>
    <property type="evidence" value="ECO:0007669"/>
    <property type="project" value="InterPro"/>
</dbReference>
<name>A0A6U7CPH7_9EUKA</name>
<dbReference type="EMBL" id="HBGU01009887">
    <property type="protein sequence ID" value="CAD9412130.1"/>
    <property type="molecule type" value="Transcribed_RNA"/>
</dbReference>
<sequence>MLLYPSDEFGHQELPSEQVGPFVKSKGLPTDGGGCTLMAKAKVKGSSADPVWKMAKMAYPGEIPWNFEGMFVFDAKGDPKGRFTSQQLDAAGAALEELVALAKQEL</sequence>
<proteinExistence type="inferred from homology"/>
<evidence type="ECO:0000256" key="2">
    <source>
        <dbReference type="ARBA" id="ARBA00022559"/>
    </source>
</evidence>
<keyword evidence="3" id="KW-0560">Oxidoreductase</keyword>
<evidence type="ECO:0000313" key="5">
    <source>
        <dbReference type="EMBL" id="CAD9412130.1"/>
    </source>
</evidence>
<accession>A0A6U7CPH7</accession>
<reference evidence="5" key="1">
    <citation type="submission" date="2021-01" db="EMBL/GenBank/DDBJ databases">
        <authorList>
            <person name="Corre E."/>
            <person name="Pelletier E."/>
            <person name="Niang G."/>
            <person name="Scheremetjew M."/>
            <person name="Finn R."/>
            <person name="Kale V."/>
            <person name="Holt S."/>
            <person name="Cochrane G."/>
            <person name="Meng A."/>
            <person name="Brown T."/>
            <person name="Cohen L."/>
        </authorList>
    </citation>
    <scope>NUCLEOTIDE SEQUENCE</scope>
    <source>
        <strain evidence="5">UTEX LB 985</strain>
    </source>
</reference>
<evidence type="ECO:0000313" key="4">
    <source>
        <dbReference type="EMBL" id="CAD9412128.1"/>
    </source>
</evidence>
<dbReference type="Gene3D" id="3.40.30.10">
    <property type="entry name" value="Glutaredoxin"/>
    <property type="match status" value="1"/>
</dbReference>
<dbReference type="PROSITE" id="PS51355">
    <property type="entry name" value="GLUTATHIONE_PEROXID_3"/>
    <property type="match status" value="1"/>
</dbReference>
<protein>
    <recommendedName>
        <fullName evidence="6">Glutathione peroxidase</fullName>
    </recommendedName>
</protein>
<dbReference type="EMBL" id="HBGU01009886">
    <property type="protein sequence ID" value="CAD9412128.1"/>
    <property type="molecule type" value="Transcribed_RNA"/>
</dbReference>
<gene>
    <name evidence="4" type="ORF">CBRE1094_LOCUS5472</name>
    <name evidence="5" type="ORF">CBRE1094_LOCUS5473</name>
</gene>
<evidence type="ECO:0008006" key="6">
    <source>
        <dbReference type="Google" id="ProtNLM"/>
    </source>
</evidence>
<evidence type="ECO:0000256" key="3">
    <source>
        <dbReference type="ARBA" id="ARBA00023002"/>
    </source>
</evidence>
<evidence type="ECO:0000256" key="1">
    <source>
        <dbReference type="ARBA" id="ARBA00006926"/>
    </source>
</evidence>
<dbReference type="AlphaFoldDB" id="A0A6U7CPH7"/>
<organism evidence="5">
    <name type="scientific">Haptolina brevifila</name>
    <dbReference type="NCBI Taxonomy" id="156173"/>
    <lineage>
        <taxon>Eukaryota</taxon>
        <taxon>Haptista</taxon>
        <taxon>Haptophyta</taxon>
        <taxon>Prymnesiophyceae</taxon>
        <taxon>Prymnesiales</taxon>
        <taxon>Prymnesiaceae</taxon>
        <taxon>Haptolina</taxon>
    </lineage>
</organism>
<dbReference type="InterPro" id="IPR036249">
    <property type="entry name" value="Thioredoxin-like_sf"/>
</dbReference>
<dbReference type="InterPro" id="IPR000889">
    <property type="entry name" value="Glutathione_peroxidase"/>
</dbReference>
<dbReference type="SUPFAM" id="SSF52833">
    <property type="entry name" value="Thioredoxin-like"/>
    <property type="match status" value="1"/>
</dbReference>
<dbReference type="GO" id="GO:0004601">
    <property type="term" value="F:peroxidase activity"/>
    <property type="evidence" value="ECO:0007669"/>
    <property type="project" value="UniProtKB-KW"/>
</dbReference>